<evidence type="ECO:0000256" key="1">
    <source>
        <dbReference type="ARBA" id="ARBA00010692"/>
    </source>
</evidence>
<dbReference type="AlphaFoldDB" id="A0A1H6ZZF0"/>
<keyword evidence="5" id="KW-1185">Reference proteome</keyword>
<accession>A0A1H6ZZF0</accession>
<proteinExistence type="inferred from homology"/>
<reference evidence="5" key="1">
    <citation type="submission" date="2016-10" db="EMBL/GenBank/DDBJ databases">
        <authorList>
            <person name="Varghese N."/>
            <person name="Submissions S."/>
        </authorList>
    </citation>
    <scope>NUCLEOTIDE SEQUENCE [LARGE SCALE GENOMIC DNA]</scope>
    <source>
        <strain evidence="5">CGMCC 1.6763</strain>
    </source>
</reference>
<keyword evidence="3" id="KW-1133">Transmembrane helix</keyword>
<dbReference type="Pfam" id="PF02632">
    <property type="entry name" value="BioY"/>
    <property type="match status" value="1"/>
</dbReference>
<dbReference type="PIRSF" id="PIRSF016661">
    <property type="entry name" value="BioY"/>
    <property type="match status" value="1"/>
</dbReference>
<name>A0A1H6ZZF0_9BACL</name>
<comment type="similarity">
    <text evidence="1 2">Belongs to the BioY family.</text>
</comment>
<organism evidence="4 5">
    <name type="scientific">Bhargavaea ginsengi</name>
    <dbReference type="NCBI Taxonomy" id="426757"/>
    <lineage>
        <taxon>Bacteria</taxon>
        <taxon>Bacillati</taxon>
        <taxon>Bacillota</taxon>
        <taxon>Bacilli</taxon>
        <taxon>Bacillales</taxon>
        <taxon>Caryophanaceae</taxon>
        <taxon>Bhargavaea</taxon>
    </lineage>
</organism>
<sequence length="206" mass="22437">MQATATTRAQTRWHPLDLIHCALFATLMMIGANITSFVPFLVVGGVPITLQTFFAILAGLILGSRKGAIACTVYMLIGLAGAPVFARFGGGASSLVSPTFGFIVSFILIAYVAGRIVERRGTLKSFVIAALAATVINYLFGTNWMYAAYSLWFSAPEGFSYWMAWAWMMPPLPKDILLAVLAGIFAFRLQKVLKIIPIKTDEGEMR</sequence>
<feature type="transmembrane region" description="Helical" evidence="3">
    <location>
        <begin position="16"/>
        <end position="34"/>
    </location>
</feature>
<dbReference type="Proteomes" id="UP000199200">
    <property type="component" value="Unassembled WGS sequence"/>
</dbReference>
<dbReference type="PANTHER" id="PTHR34295:SF1">
    <property type="entry name" value="BIOTIN TRANSPORTER BIOY"/>
    <property type="match status" value="1"/>
</dbReference>
<dbReference type="RefSeq" id="WP_092053718.1">
    <property type="nucleotide sequence ID" value="NZ_FNZF01000003.1"/>
</dbReference>
<dbReference type="InterPro" id="IPR003784">
    <property type="entry name" value="BioY"/>
</dbReference>
<feature type="transmembrane region" description="Helical" evidence="3">
    <location>
        <begin position="95"/>
        <end position="114"/>
    </location>
</feature>
<comment type="subcellular location">
    <subcellularLocation>
        <location evidence="2">Cell membrane</location>
        <topology evidence="2">Multi-pass membrane protein</topology>
    </subcellularLocation>
</comment>
<dbReference type="PANTHER" id="PTHR34295">
    <property type="entry name" value="BIOTIN TRANSPORTER BIOY"/>
    <property type="match status" value="1"/>
</dbReference>
<keyword evidence="2 3" id="KW-0472">Membrane</keyword>
<dbReference type="STRING" id="426757.SAMN04488127_2185"/>
<evidence type="ECO:0000313" key="4">
    <source>
        <dbReference type="EMBL" id="SEJ54960.1"/>
    </source>
</evidence>
<evidence type="ECO:0000256" key="2">
    <source>
        <dbReference type="PIRNR" id="PIRNR016661"/>
    </source>
</evidence>
<dbReference type="GO" id="GO:0005886">
    <property type="term" value="C:plasma membrane"/>
    <property type="evidence" value="ECO:0007669"/>
    <property type="project" value="UniProtKB-SubCell"/>
</dbReference>
<keyword evidence="2" id="KW-1003">Cell membrane</keyword>
<keyword evidence="3" id="KW-0812">Transmembrane</keyword>
<feature type="transmembrane region" description="Helical" evidence="3">
    <location>
        <begin position="126"/>
        <end position="152"/>
    </location>
</feature>
<dbReference type="OrthoDB" id="9803495at2"/>
<dbReference type="Gene3D" id="1.10.1760.20">
    <property type="match status" value="1"/>
</dbReference>
<dbReference type="EMBL" id="FNZF01000003">
    <property type="protein sequence ID" value="SEJ54960.1"/>
    <property type="molecule type" value="Genomic_DNA"/>
</dbReference>
<feature type="transmembrane region" description="Helical" evidence="3">
    <location>
        <begin position="69"/>
        <end position="89"/>
    </location>
</feature>
<keyword evidence="2" id="KW-0813">Transport</keyword>
<evidence type="ECO:0000256" key="3">
    <source>
        <dbReference type="SAM" id="Phobius"/>
    </source>
</evidence>
<feature type="transmembrane region" description="Helical" evidence="3">
    <location>
        <begin position="172"/>
        <end position="189"/>
    </location>
</feature>
<evidence type="ECO:0000313" key="5">
    <source>
        <dbReference type="Proteomes" id="UP000199200"/>
    </source>
</evidence>
<protein>
    <recommendedName>
        <fullName evidence="2">Biotin transporter</fullName>
    </recommendedName>
</protein>
<gene>
    <name evidence="4" type="ORF">SAMN04488127_2185</name>
</gene>
<dbReference type="GO" id="GO:0015225">
    <property type="term" value="F:biotin transmembrane transporter activity"/>
    <property type="evidence" value="ECO:0007669"/>
    <property type="project" value="UniProtKB-UniRule"/>
</dbReference>
<feature type="transmembrane region" description="Helical" evidence="3">
    <location>
        <begin position="40"/>
        <end position="62"/>
    </location>
</feature>